<dbReference type="Pfam" id="PF08885">
    <property type="entry name" value="GSCFA"/>
    <property type="match status" value="1"/>
</dbReference>
<reference evidence="2" key="1">
    <citation type="submission" date="2020-02" db="EMBL/GenBank/DDBJ databases">
        <title>Delineation of the pyrene-degrading pathway in Roseobacter clade bacteria by genomic analysis.</title>
        <authorList>
            <person name="Zhou H."/>
            <person name="Wang H."/>
        </authorList>
    </citation>
    <scope>NUCLEOTIDE SEQUENCE</scope>
    <source>
        <strain evidence="2">PrR005</strain>
    </source>
</reference>
<dbReference type="InterPro" id="IPR014982">
    <property type="entry name" value="GSCFA"/>
</dbReference>
<proteinExistence type="predicted"/>
<organism evidence="2">
    <name type="scientific">Ruegeria sp. PrR005</name>
    <dbReference type="NCBI Taxonomy" id="2706882"/>
    <lineage>
        <taxon>Bacteria</taxon>
        <taxon>Pseudomonadati</taxon>
        <taxon>Pseudomonadota</taxon>
        <taxon>Alphaproteobacteria</taxon>
        <taxon>Rhodobacterales</taxon>
        <taxon>Roseobacteraceae</taxon>
        <taxon>Ruegeria</taxon>
    </lineage>
</organism>
<evidence type="ECO:0000259" key="1">
    <source>
        <dbReference type="Pfam" id="PF08885"/>
    </source>
</evidence>
<evidence type="ECO:0000313" key="2">
    <source>
        <dbReference type="EMBL" id="NDW44278.1"/>
    </source>
</evidence>
<dbReference type="AlphaFoldDB" id="A0A6B2NLR0"/>
<feature type="domain" description="GSCFA" evidence="1">
    <location>
        <begin position="51"/>
        <end position="311"/>
    </location>
</feature>
<comment type="caution">
    <text evidence="2">The sequence shown here is derived from an EMBL/GenBank/DDBJ whole genome shotgun (WGS) entry which is preliminary data.</text>
</comment>
<dbReference type="RefSeq" id="WP_164128264.1">
    <property type="nucleotide sequence ID" value="NZ_JAAGOX010000007.1"/>
</dbReference>
<sequence length="366" mass="40914">MIPATEALKRSKQNKFDRWLAPEGGARERLLSGVIVPMGQQSFSAGPEHTFFAIGSCFARNVEERLELAGATVLSRNLDAGRLNSQSARLGGLLNKYTPLSILQELQWACGEATYDEAMLLELSAGEYYDPHLRLNGGSMSRADQMARRAYLTDYFRQIFEADIVVITLGLIECWFDHETGVYLNELPDPKALAKQRDRFGFKTLSVEDCKTTLAEIHRILKTHGKDGQHIVMTVSPVPLGRTFSQDDIVIANTTSKNTLRAAAHEFISSTPDIDYFPSYEAVTLSNPEIAWQPDRLHASDFVVGQIIGTFLDRYGVAPKAAPEQADINQSPEQRLIAQLNRELNRYKNRTLLLEKQLRDAGIAVE</sequence>
<gene>
    <name evidence="2" type="ORF">G0P99_04860</name>
</gene>
<dbReference type="SUPFAM" id="SSF52266">
    <property type="entry name" value="SGNH hydrolase"/>
    <property type="match status" value="1"/>
</dbReference>
<accession>A0A6B2NLR0</accession>
<protein>
    <submittedName>
        <fullName evidence="2">GSCFA domain-containing protein</fullName>
    </submittedName>
</protein>
<dbReference type="EMBL" id="JAAGOX010000007">
    <property type="protein sequence ID" value="NDW44278.1"/>
    <property type="molecule type" value="Genomic_DNA"/>
</dbReference>
<name>A0A6B2NLR0_9RHOB</name>